<dbReference type="InterPro" id="IPR029068">
    <property type="entry name" value="Glyas_Bleomycin-R_OHBP_Dase"/>
</dbReference>
<feature type="region of interest" description="Disordered" evidence="1">
    <location>
        <begin position="114"/>
        <end position="136"/>
    </location>
</feature>
<dbReference type="PANTHER" id="PTHR21366">
    <property type="entry name" value="GLYOXALASE FAMILY PROTEIN"/>
    <property type="match status" value="1"/>
</dbReference>
<gene>
    <name evidence="3" type="ORF">PPG34_14685</name>
</gene>
<dbReference type="Pfam" id="PF00903">
    <property type="entry name" value="Glyoxalase"/>
    <property type="match status" value="1"/>
</dbReference>
<evidence type="ECO:0000256" key="1">
    <source>
        <dbReference type="SAM" id="MobiDB-lite"/>
    </source>
</evidence>
<keyword evidence="4" id="KW-1185">Reference proteome</keyword>
<proteinExistence type="predicted"/>
<dbReference type="InterPro" id="IPR004360">
    <property type="entry name" value="Glyas_Fos-R_dOase_dom"/>
</dbReference>
<name>A0ABU3KAZ6_9BACT</name>
<dbReference type="RefSeq" id="WP_313834167.1">
    <property type="nucleotide sequence ID" value="NZ_JAQOUE010000001.1"/>
</dbReference>
<feature type="domain" description="VOC" evidence="2">
    <location>
        <begin position="6"/>
        <end position="133"/>
    </location>
</feature>
<dbReference type="EMBL" id="JAQOUE010000001">
    <property type="protein sequence ID" value="MDT7043601.1"/>
    <property type="molecule type" value="Genomic_DNA"/>
</dbReference>
<dbReference type="Proteomes" id="UP001250932">
    <property type="component" value="Unassembled WGS sequence"/>
</dbReference>
<dbReference type="SUPFAM" id="SSF54593">
    <property type="entry name" value="Glyoxalase/Bleomycin resistance protein/Dihydroxybiphenyl dioxygenase"/>
    <property type="match status" value="1"/>
</dbReference>
<reference evidence="3 4" key="1">
    <citation type="journal article" date="2023" name="ISME J.">
        <title>Cultivation and genomic characterization of novel and ubiquitous marine nitrite-oxidizing bacteria from the Nitrospirales.</title>
        <authorList>
            <person name="Mueller A.J."/>
            <person name="Daebeler A."/>
            <person name="Herbold C.W."/>
            <person name="Kirkegaard R.H."/>
            <person name="Daims H."/>
        </authorList>
    </citation>
    <scope>NUCLEOTIDE SEQUENCE [LARGE SCALE GENOMIC DNA]</scope>
    <source>
        <strain evidence="3 4">EB</strain>
    </source>
</reference>
<dbReference type="InterPro" id="IPR050383">
    <property type="entry name" value="GlyoxalaseI/FosfomycinResist"/>
</dbReference>
<sequence length="136" mass="14932">MFQIKGLDHIVIRAQDAEALVTFYCDVLGCVVERKTSPEFGIVQLRAGRSLIDIVAVDSEIGRMGGGPPGKGNRNMDHFCVRLETFDEDTIREHLKHYGVVGSQLETRYGAEGNGPSIYIQDPEGNTVELKGPPTD</sequence>
<dbReference type="PROSITE" id="PS51819">
    <property type="entry name" value="VOC"/>
    <property type="match status" value="1"/>
</dbReference>
<evidence type="ECO:0000313" key="4">
    <source>
        <dbReference type="Proteomes" id="UP001250932"/>
    </source>
</evidence>
<evidence type="ECO:0000313" key="3">
    <source>
        <dbReference type="EMBL" id="MDT7043601.1"/>
    </source>
</evidence>
<dbReference type="PANTHER" id="PTHR21366:SF14">
    <property type="entry name" value="GLYOXALASE DOMAIN-CONTAINING PROTEIN 5"/>
    <property type="match status" value="1"/>
</dbReference>
<dbReference type="InterPro" id="IPR037523">
    <property type="entry name" value="VOC_core"/>
</dbReference>
<dbReference type="Gene3D" id="3.10.180.10">
    <property type="entry name" value="2,3-Dihydroxybiphenyl 1,2-Dioxygenase, domain 1"/>
    <property type="match status" value="1"/>
</dbReference>
<accession>A0ABU3KAZ6</accession>
<organism evidence="3 4">
    <name type="scientific">Candidatus Nitronereus thalassa</name>
    <dbReference type="NCBI Taxonomy" id="3020898"/>
    <lineage>
        <taxon>Bacteria</taxon>
        <taxon>Pseudomonadati</taxon>
        <taxon>Nitrospirota</taxon>
        <taxon>Nitrospiria</taxon>
        <taxon>Nitrospirales</taxon>
        <taxon>Nitrospiraceae</taxon>
        <taxon>Candidatus Nitronereus</taxon>
    </lineage>
</organism>
<comment type="caution">
    <text evidence="3">The sequence shown here is derived from an EMBL/GenBank/DDBJ whole genome shotgun (WGS) entry which is preliminary data.</text>
</comment>
<protein>
    <submittedName>
        <fullName evidence="3">VOC family protein</fullName>
    </submittedName>
</protein>
<evidence type="ECO:0000259" key="2">
    <source>
        <dbReference type="PROSITE" id="PS51819"/>
    </source>
</evidence>